<dbReference type="InterPro" id="IPR002347">
    <property type="entry name" value="SDR_fam"/>
</dbReference>
<dbReference type="PANTHER" id="PTHR44229">
    <property type="entry name" value="15-HYDROXYPROSTAGLANDIN DEHYDROGENASE [NAD(+)]"/>
    <property type="match status" value="1"/>
</dbReference>
<dbReference type="PRINTS" id="PR00081">
    <property type="entry name" value="GDHRDH"/>
</dbReference>
<dbReference type="SUPFAM" id="SSF51735">
    <property type="entry name" value="NAD(P)-binding Rossmann-fold domains"/>
    <property type="match status" value="1"/>
</dbReference>
<name>A0A229WHH9_ASPFM</name>
<dbReference type="PROSITE" id="PS00061">
    <property type="entry name" value="ADH_SHORT"/>
    <property type="match status" value="1"/>
</dbReference>
<dbReference type="PANTHER" id="PTHR44229:SF4">
    <property type="entry name" value="15-HYDROXYPROSTAGLANDIN DEHYDROGENASE [NAD(+)]"/>
    <property type="match status" value="1"/>
</dbReference>
<dbReference type="EMBL" id="JAIBSC010000085">
    <property type="protein sequence ID" value="KAH1899440.1"/>
    <property type="molecule type" value="Genomic_DNA"/>
</dbReference>
<evidence type="ECO:0000256" key="1">
    <source>
        <dbReference type="ARBA" id="ARBA00006484"/>
    </source>
</evidence>
<dbReference type="PRINTS" id="PR00080">
    <property type="entry name" value="SDRFAMILY"/>
</dbReference>
<sequence length="257" mass="27460">MNTAIITGAAQGVGLCIAEALAQRNYRIVLSDIDTEKGPAAASKLNLTHGEGTAAFFHCDLSNLREIDALLSFTIETMGGFSVLINNAGYLRAPFLALSAQDIQDMITVNLTAPIYATQQAIKYWDGLHQGQAGCVVSVTSSSSFKTYASIAPYGAAKAGAAMFTFAAGAFHPRVRVNAVAPTAIATGFDKNRMRVETDRTGPGYTPEEEMRAMGLKRLQPQEVAEAVVRCVEDKGLYGKVLYLDAVEGIKIHDGYT</sequence>
<evidence type="ECO:0000256" key="4">
    <source>
        <dbReference type="RuleBase" id="RU000363"/>
    </source>
</evidence>
<evidence type="ECO:0000313" key="5">
    <source>
        <dbReference type="EMBL" id="KAH1899440.1"/>
    </source>
</evidence>
<comment type="similarity">
    <text evidence="1 4">Belongs to the short-chain dehydrogenases/reductases (SDR) family.</text>
</comment>
<proteinExistence type="inferred from homology"/>
<dbReference type="FunFam" id="3.40.50.720:FF:000934">
    <property type="entry name" value="Short chain dehydrogenase"/>
    <property type="match status" value="1"/>
</dbReference>
<evidence type="ECO:0000256" key="3">
    <source>
        <dbReference type="ARBA" id="ARBA00023002"/>
    </source>
</evidence>
<dbReference type="GO" id="GO:0044550">
    <property type="term" value="P:secondary metabolite biosynthetic process"/>
    <property type="evidence" value="ECO:0007669"/>
    <property type="project" value="UniProtKB-ARBA"/>
</dbReference>
<dbReference type="InterPro" id="IPR020904">
    <property type="entry name" value="Sc_DH/Rdtase_CS"/>
</dbReference>
<protein>
    <submittedName>
        <fullName evidence="5">Uncharacterized protein</fullName>
    </submittedName>
</protein>
<dbReference type="SMR" id="A0A229WHH9"/>
<dbReference type="GO" id="GO:0005737">
    <property type="term" value="C:cytoplasm"/>
    <property type="evidence" value="ECO:0007669"/>
    <property type="project" value="TreeGrafter"/>
</dbReference>
<dbReference type="Gene3D" id="3.40.50.720">
    <property type="entry name" value="NAD(P)-binding Rossmann-like Domain"/>
    <property type="match status" value="1"/>
</dbReference>
<evidence type="ECO:0000256" key="2">
    <source>
        <dbReference type="ARBA" id="ARBA00022857"/>
    </source>
</evidence>
<keyword evidence="2" id="KW-0521">NADP</keyword>
<accession>A0A229WHH9</accession>
<dbReference type="CDD" id="cd05233">
    <property type="entry name" value="SDR_c"/>
    <property type="match status" value="1"/>
</dbReference>
<dbReference type="AlphaFoldDB" id="A0A229WHH9"/>
<dbReference type="Pfam" id="PF00106">
    <property type="entry name" value="adh_short"/>
    <property type="match status" value="1"/>
</dbReference>
<gene>
    <name evidence="5" type="ORF">KXV57_009016</name>
</gene>
<organism evidence="5 6">
    <name type="scientific">Aspergillus fumigatus</name>
    <name type="common">Neosartorya fumigata</name>
    <dbReference type="NCBI Taxonomy" id="746128"/>
    <lineage>
        <taxon>Eukaryota</taxon>
        <taxon>Fungi</taxon>
        <taxon>Dikarya</taxon>
        <taxon>Ascomycota</taxon>
        <taxon>Pezizomycotina</taxon>
        <taxon>Eurotiomycetes</taxon>
        <taxon>Eurotiomycetidae</taxon>
        <taxon>Eurotiales</taxon>
        <taxon>Aspergillaceae</taxon>
        <taxon>Aspergillus</taxon>
        <taxon>Aspergillus subgen. Fumigati</taxon>
    </lineage>
</organism>
<dbReference type="OMA" id="IYATQQA"/>
<reference evidence="5" key="1">
    <citation type="submission" date="2021-08" db="EMBL/GenBank/DDBJ databases">
        <title>Global Aspergillus fumigatus from environmental and clinical sources.</title>
        <authorList>
            <person name="Barber A."/>
            <person name="Sae-Ong T."/>
        </authorList>
    </citation>
    <scope>NUCLEOTIDE SEQUENCE</scope>
    <source>
        <strain evidence="5">NRZ-2016-071</strain>
    </source>
</reference>
<keyword evidence="3" id="KW-0560">Oxidoreductase</keyword>
<evidence type="ECO:0000313" key="6">
    <source>
        <dbReference type="Proteomes" id="UP000813423"/>
    </source>
</evidence>
<dbReference type="Proteomes" id="UP000813423">
    <property type="component" value="Unassembled WGS sequence"/>
</dbReference>
<dbReference type="InterPro" id="IPR036291">
    <property type="entry name" value="NAD(P)-bd_dom_sf"/>
</dbReference>
<dbReference type="GO" id="GO:0016616">
    <property type="term" value="F:oxidoreductase activity, acting on the CH-OH group of donors, NAD or NADP as acceptor"/>
    <property type="evidence" value="ECO:0007669"/>
    <property type="project" value="TreeGrafter"/>
</dbReference>
<comment type="caution">
    <text evidence="5">The sequence shown here is derived from an EMBL/GenBank/DDBJ whole genome shotgun (WGS) entry which is preliminary data.</text>
</comment>